<dbReference type="InterPro" id="IPR035906">
    <property type="entry name" value="MetI-like_sf"/>
</dbReference>
<dbReference type="NCBIfam" id="TIGR00974">
    <property type="entry name" value="3a0107s02c"/>
    <property type="match status" value="1"/>
</dbReference>
<evidence type="ECO:0000259" key="9">
    <source>
        <dbReference type="PROSITE" id="PS50928"/>
    </source>
</evidence>
<sequence length="535" mass="55411">MSNVRRNRLVAGDSRTSALVARGVLAVSALAFLASWLVLLQWVGETTPVAGVSVLKLLGVALATAGGGLAVVGVGSRLEYFQSTPSASAGLPVGVVFGLLWAVFGGLLATRLLGNGLVVWLPVAAAFGVAGLLASVLPREDVGSTLPVAAILALLGGYVAVGGIDAGWTWEPSWSSAVFPGSELVPLLVVFGSLLSAWSAAKSREGFGAEGRQAGAYYLVGSVVFAMLGVLALLVAFIVKNGLETMLTGTSLTGGHLTLPFVGVAVPWAEFPFLMNQTGGLYVEIPGVLPAVMGTLWLVFGAVLFAVPLGIGAAVFLTEYAERGRFTQVVEVATNGLWSTPSIVFGLFGLAFLVPRISGGNSIFVGQLVLGFMLLPLVLITSREAILAVPDAHRDASAALGVTKWETIRSVVLPAAMPGTITGVILGVGRIAGETAPLLLVFGGSPYPSTYPNVLGSFAFSAQPPFVTNDALLSPASALPYQLYSTITAGQFPKEIFTDTEFGWGTALVLLGVVLALYAVGVGSRLYFRRKLHHE</sequence>
<accession>A0A0U5H2D9</accession>
<feature type="transmembrane region" description="Helical" evidence="8">
    <location>
        <begin position="87"/>
        <end position="111"/>
    </location>
</feature>
<dbReference type="PANTHER" id="PTHR43470">
    <property type="entry name" value="PHOSPHATE TRANSPORT SYSTEM PERMEASE PROTEIN PSTA-RELATED"/>
    <property type="match status" value="1"/>
</dbReference>
<keyword evidence="5 8" id="KW-0812">Transmembrane</keyword>
<feature type="transmembrane region" description="Helical" evidence="8">
    <location>
        <begin position="184"/>
        <end position="203"/>
    </location>
</feature>
<dbReference type="Pfam" id="PF00528">
    <property type="entry name" value="BPD_transp_1"/>
    <property type="match status" value="1"/>
</dbReference>
<evidence type="ECO:0000256" key="6">
    <source>
        <dbReference type="ARBA" id="ARBA00022989"/>
    </source>
</evidence>
<dbReference type="Proteomes" id="UP000066737">
    <property type="component" value="Chromosome I"/>
</dbReference>
<evidence type="ECO:0000256" key="5">
    <source>
        <dbReference type="ARBA" id="ARBA00022692"/>
    </source>
</evidence>
<keyword evidence="11" id="KW-1185">Reference proteome</keyword>
<dbReference type="STRING" id="1407499.HHUB_3148"/>
<evidence type="ECO:0000256" key="8">
    <source>
        <dbReference type="RuleBase" id="RU363043"/>
    </source>
</evidence>
<keyword evidence="6 8" id="KW-1133">Transmembrane helix</keyword>
<dbReference type="EMBL" id="LN831302">
    <property type="protein sequence ID" value="CQH60154.1"/>
    <property type="molecule type" value="Genomic_DNA"/>
</dbReference>
<dbReference type="InterPro" id="IPR005672">
    <property type="entry name" value="Phosphate_PstA"/>
</dbReference>
<dbReference type="KEGG" id="hhb:Hhub_3148"/>
<feature type="transmembrane region" description="Helical" evidence="8">
    <location>
        <begin position="295"/>
        <end position="317"/>
    </location>
</feature>
<feature type="transmembrane region" description="Helical" evidence="8">
    <location>
        <begin position="20"/>
        <end position="42"/>
    </location>
</feature>
<dbReference type="RefSeq" id="WP_059057519.1">
    <property type="nucleotide sequence ID" value="NZ_CEML01000001.1"/>
</dbReference>
<dbReference type="AlphaFoldDB" id="A0A0U5H2D9"/>
<feature type="transmembrane region" description="Helical" evidence="8">
    <location>
        <begin position="362"/>
        <end position="380"/>
    </location>
</feature>
<dbReference type="CDD" id="cd06261">
    <property type="entry name" value="TM_PBP2"/>
    <property type="match status" value="1"/>
</dbReference>
<feature type="transmembrane region" description="Helical" evidence="8">
    <location>
        <begin position="144"/>
        <end position="164"/>
    </location>
</feature>
<dbReference type="PANTHER" id="PTHR43470:SF3">
    <property type="entry name" value="PHOSPHATE TRANSPORT SYSTEM PERMEASE PROTEIN PSTA-RELATED"/>
    <property type="match status" value="1"/>
</dbReference>
<dbReference type="InterPro" id="IPR000515">
    <property type="entry name" value="MetI-like"/>
</dbReference>
<dbReference type="GO" id="GO:0035435">
    <property type="term" value="P:phosphate ion transmembrane transport"/>
    <property type="evidence" value="ECO:0007669"/>
    <property type="project" value="InterPro"/>
</dbReference>
<dbReference type="GO" id="GO:0005315">
    <property type="term" value="F:phosphate transmembrane transporter activity"/>
    <property type="evidence" value="ECO:0007669"/>
    <property type="project" value="InterPro"/>
</dbReference>
<evidence type="ECO:0000256" key="7">
    <source>
        <dbReference type="ARBA" id="ARBA00023136"/>
    </source>
</evidence>
<evidence type="ECO:0000256" key="4">
    <source>
        <dbReference type="ARBA" id="ARBA00022475"/>
    </source>
</evidence>
<keyword evidence="3" id="KW-0813">Transport</keyword>
<dbReference type="PROSITE" id="PS50928">
    <property type="entry name" value="ABC_TM1"/>
    <property type="match status" value="1"/>
</dbReference>
<proteinExistence type="inferred from homology"/>
<comment type="similarity">
    <text evidence="2 8">Belongs to the binding-protein-dependent transport system permease family. CysTW subfamily.</text>
</comment>
<feature type="transmembrane region" description="Helical" evidence="8">
    <location>
        <begin position="337"/>
        <end position="355"/>
    </location>
</feature>
<evidence type="ECO:0000256" key="3">
    <source>
        <dbReference type="ARBA" id="ARBA00022448"/>
    </source>
</evidence>
<comment type="subcellular location">
    <subcellularLocation>
        <location evidence="1 8">Cell membrane</location>
        <topology evidence="1 8">Multi-pass membrane protein</topology>
    </subcellularLocation>
</comment>
<keyword evidence="4 8" id="KW-1003">Cell membrane</keyword>
<dbReference type="GO" id="GO:0005886">
    <property type="term" value="C:plasma membrane"/>
    <property type="evidence" value="ECO:0007669"/>
    <property type="project" value="UniProtKB-SubCell"/>
</dbReference>
<protein>
    <recommendedName>
        <fullName evidence="8">Phosphate transport system permease protein PstA</fullName>
    </recommendedName>
</protein>
<feature type="transmembrane region" description="Helical" evidence="8">
    <location>
        <begin position="502"/>
        <end position="528"/>
    </location>
</feature>
<dbReference type="Gene3D" id="1.10.3720.10">
    <property type="entry name" value="MetI-like"/>
    <property type="match status" value="1"/>
</dbReference>
<dbReference type="OrthoDB" id="338493at2157"/>
<dbReference type="SUPFAM" id="SSF161098">
    <property type="entry name" value="MetI-like"/>
    <property type="match status" value="1"/>
</dbReference>
<feature type="transmembrane region" description="Helical" evidence="8">
    <location>
        <begin position="54"/>
        <end position="75"/>
    </location>
</feature>
<reference evidence="11" key="1">
    <citation type="journal article" date="2016" name="Environ. Microbiol.">
        <title>The complete genome of a viable archaeum isolated from 123-million-year-old rock salt.</title>
        <authorList>
            <person name="Jaakkola S.T."/>
            <person name="Pfeiffer F."/>
            <person name="Ravantti J.J."/>
            <person name="Guo Q."/>
            <person name="Liu Y."/>
            <person name="Chen X."/>
            <person name="Ma H."/>
            <person name="Yang C."/>
            <person name="Oksanen H.M."/>
            <person name="Bamford D.H."/>
        </authorList>
    </citation>
    <scope>NUCLEOTIDE SEQUENCE</scope>
    <source>
        <strain evidence="11">JI20-1</strain>
    </source>
</reference>
<feature type="domain" description="ABC transmembrane type-1" evidence="9">
    <location>
        <begin position="292"/>
        <end position="521"/>
    </location>
</feature>
<keyword evidence="7 8" id="KW-0472">Membrane</keyword>
<organism evidence="10 11">
    <name type="scientific">Halobacterium hubeiense</name>
    <dbReference type="NCBI Taxonomy" id="1407499"/>
    <lineage>
        <taxon>Archaea</taxon>
        <taxon>Methanobacteriati</taxon>
        <taxon>Methanobacteriota</taxon>
        <taxon>Stenosarchaea group</taxon>
        <taxon>Halobacteria</taxon>
        <taxon>Halobacteriales</taxon>
        <taxon>Halobacteriaceae</taxon>
        <taxon>Halobacterium</taxon>
    </lineage>
</organism>
<feature type="transmembrane region" description="Helical" evidence="8">
    <location>
        <begin position="215"/>
        <end position="239"/>
    </location>
</feature>
<dbReference type="GeneID" id="26659764"/>
<gene>
    <name evidence="10" type="primary">pstA1</name>
    <name evidence="10" type="ORF">HHUB_3148</name>
</gene>
<evidence type="ECO:0000256" key="2">
    <source>
        <dbReference type="ARBA" id="ARBA00007069"/>
    </source>
</evidence>
<evidence type="ECO:0000313" key="10">
    <source>
        <dbReference type="EMBL" id="CQH60154.1"/>
    </source>
</evidence>
<evidence type="ECO:0000313" key="11">
    <source>
        <dbReference type="Proteomes" id="UP000066737"/>
    </source>
</evidence>
<evidence type="ECO:0000256" key="1">
    <source>
        <dbReference type="ARBA" id="ARBA00004651"/>
    </source>
</evidence>
<name>A0A0U5H2D9_9EURY</name>
<feature type="transmembrane region" description="Helical" evidence="8">
    <location>
        <begin position="117"/>
        <end position="137"/>
    </location>
</feature>